<evidence type="ECO:0000256" key="1">
    <source>
        <dbReference type="SAM" id="MobiDB-lite"/>
    </source>
</evidence>
<dbReference type="InterPro" id="IPR032675">
    <property type="entry name" value="LRR_dom_sf"/>
</dbReference>
<organism evidence="2 3">
    <name type="scientific">Meripilus lineatus</name>
    <dbReference type="NCBI Taxonomy" id="2056292"/>
    <lineage>
        <taxon>Eukaryota</taxon>
        <taxon>Fungi</taxon>
        <taxon>Dikarya</taxon>
        <taxon>Basidiomycota</taxon>
        <taxon>Agaricomycotina</taxon>
        <taxon>Agaricomycetes</taxon>
        <taxon>Polyporales</taxon>
        <taxon>Meripilaceae</taxon>
        <taxon>Meripilus</taxon>
    </lineage>
</organism>
<evidence type="ECO:0000313" key="2">
    <source>
        <dbReference type="EMBL" id="KAJ3486699.1"/>
    </source>
</evidence>
<evidence type="ECO:0000313" key="3">
    <source>
        <dbReference type="Proteomes" id="UP001212997"/>
    </source>
</evidence>
<dbReference type="SUPFAM" id="SSF52047">
    <property type="entry name" value="RNI-like"/>
    <property type="match status" value="1"/>
</dbReference>
<dbReference type="EMBL" id="JANAWD010000113">
    <property type="protein sequence ID" value="KAJ3486699.1"/>
    <property type="molecule type" value="Genomic_DNA"/>
</dbReference>
<keyword evidence="3" id="KW-1185">Reference proteome</keyword>
<dbReference type="Gene3D" id="3.80.10.10">
    <property type="entry name" value="Ribonuclease Inhibitor"/>
    <property type="match status" value="1"/>
</dbReference>
<name>A0AAD5YKG2_9APHY</name>
<dbReference type="SUPFAM" id="SSF81383">
    <property type="entry name" value="F-box domain"/>
    <property type="match status" value="1"/>
</dbReference>
<dbReference type="AlphaFoldDB" id="A0AAD5YKG2"/>
<dbReference type="InterPro" id="IPR036047">
    <property type="entry name" value="F-box-like_dom_sf"/>
</dbReference>
<gene>
    <name evidence="2" type="ORF">NLI96_g4057</name>
</gene>
<sequence>MASLLPQEIIDAVLFSLKEDKPTLQSCAMVCREWNSVVRPYLFREIRVNGDDDLYSLLKLIEDAPGIAHVVQVLVVRNLTPSAPPSFLENVAGSWILIRPLPSIYKLYTHLSIFNKVTHLDVRRCTYQAGTLWACITVLPSLQGLIVSDLQSSLMQSGDRGIIGVSTPTSRLTTLVLRRSYALGTFLKLVAQSPWVESIQSLTMDPNCGLPLWARDILIAIGPSLSHLDLCLRSNFWDFDEEEGRMCASHLSVFVISRLILIFSGGERSSTSKLGSSHSQSKYQSQGSNSQIGFIRRRPGLRNH</sequence>
<accession>A0AAD5YKG2</accession>
<evidence type="ECO:0008006" key="4">
    <source>
        <dbReference type="Google" id="ProtNLM"/>
    </source>
</evidence>
<feature type="region of interest" description="Disordered" evidence="1">
    <location>
        <begin position="269"/>
        <end position="290"/>
    </location>
</feature>
<comment type="caution">
    <text evidence="2">The sequence shown here is derived from an EMBL/GenBank/DDBJ whole genome shotgun (WGS) entry which is preliminary data.</text>
</comment>
<proteinExistence type="predicted"/>
<reference evidence="2" key="1">
    <citation type="submission" date="2022-07" db="EMBL/GenBank/DDBJ databases">
        <title>Genome Sequence of Physisporinus lineatus.</title>
        <authorList>
            <person name="Buettner E."/>
        </authorList>
    </citation>
    <scope>NUCLEOTIDE SEQUENCE</scope>
    <source>
        <strain evidence="2">VT162</strain>
    </source>
</reference>
<dbReference type="Proteomes" id="UP001212997">
    <property type="component" value="Unassembled WGS sequence"/>
</dbReference>
<protein>
    <recommendedName>
        <fullName evidence="4">F-box domain-containing protein</fullName>
    </recommendedName>
</protein>